<gene>
    <name evidence="1" type="ORF">CK203_095639</name>
</gene>
<protein>
    <submittedName>
        <fullName evidence="1">Uncharacterized protein</fullName>
    </submittedName>
</protein>
<reference evidence="1 2" key="1">
    <citation type="journal article" date="2018" name="PLoS Genet.">
        <title>Population sequencing reveals clonal diversity and ancestral inbreeding in the grapevine cultivar Chardonnay.</title>
        <authorList>
            <person name="Roach M.J."/>
            <person name="Johnson D.L."/>
            <person name="Bohlmann J."/>
            <person name="van Vuuren H.J."/>
            <person name="Jones S.J."/>
            <person name="Pretorius I.S."/>
            <person name="Schmidt S.A."/>
            <person name="Borneman A.R."/>
        </authorList>
    </citation>
    <scope>NUCLEOTIDE SEQUENCE [LARGE SCALE GENOMIC DNA]</scope>
    <source>
        <strain evidence="2">cv. Chardonnay</strain>
        <tissue evidence="1">Leaf</tissue>
    </source>
</reference>
<organism evidence="1 2">
    <name type="scientific">Vitis vinifera</name>
    <name type="common">Grape</name>
    <dbReference type="NCBI Taxonomy" id="29760"/>
    <lineage>
        <taxon>Eukaryota</taxon>
        <taxon>Viridiplantae</taxon>
        <taxon>Streptophyta</taxon>
        <taxon>Embryophyta</taxon>
        <taxon>Tracheophyta</taxon>
        <taxon>Spermatophyta</taxon>
        <taxon>Magnoliopsida</taxon>
        <taxon>eudicotyledons</taxon>
        <taxon>Gunneridae</taxon>
        <taxon>Pentapetalae</taxon>
        <taxon>rosids</taxon>
        <taxon>Vitales</taxon>
        <taxon>Vitaceae</taxon>
        <taxon>Viteae</taxon>
        <taxon>Vitis</taxon>
    </lineage>
</organism>
<dbReference type="AlphaFoldDB" id="A0A438EMI8"/>
<evidence type="ECO:0000313" key="1">
    <source>
        <dbReference type="EMBL" id="RVW48953.1"/>
    </source>
</evidence>
<accession>A0A438EMI8</accession>
<dbReference type="PANTHER" id="PTHR47467:SF1">
    <property type="entry name" value="WD40 REPEAT-CONTAINING PROTEIN"/>
    <property type="match status" value="1"/>
</dbReference>
<dbReference type="EMBL" id="QGNW01001236">
    <property type="protein sequence ID" value="RVW48953.1"/>
    <property type="molecule type" value="Genomic_DNA"/>
</dbReference>
<dbReference type="PANTHER" id="PTHR47467">
    <property type="entry name" value="OS01G0867200 PROTEIN"/>
    <property type="match status" value="1"/>
</dbReference>
<dbReference type="Proteomes" id="UP000288805">
    <property type="component" value="Unassembled WGS sequence"/>
</dbReference>
<name>A0A438EMI8_VITVI</name>
<comment type="caution">
    <text evidence="1">The sequence shown here is derived from an EMBL/GenBank/DDBJ whole genome shotgun (WGS) entry which is preliminary data.</text>
</comment>
<sequence length="112" mass="12190">MLEAKSLRKAVVAPSLLENPSAANLQSTRLALHVDGAVLLAGFTSPLDAPFTVFRYWKDIIELISMEDSLVNKGKESLLIPVSAQVMDSSLVNRCPHRSEIQGIVLAETESE</sequence>
<proteinExistence type="predicted"/>
<evidence type="ECO:0000313" key="2">
    <source>
        <dbReference type="Proteomes" id="UP000288805"/>
    </source>
</evidence>